<comment type="caution">
    <text evidence="7">The sequence shown here is derived from an EMBL/GenBank/DDBJ whole genome shotgun (WGS) entry which is preliminary data.</text>
</comment>
<dbReference type="EMBL" id="PKPP01001718">
    <property type="protein sequence ID" value="PWA80493.1"/>
    <property type="molecule type" value="Genomic_DNA"/>
</dbReference>
<comment type="subcellular location">
    <subcellularLocation>
        <location evidence="1">Mitochondrion inner membrane</location>
        <topology evidence="1">Single-pass membrane protein</topology>
    </subcellularLocation>
</comment>
<keyword evidence="7" id="KW-0645">Protease</keyword>
<comment type="similarity">
    <text evidence="2">Belongs to the peptidase S26 family. IMP2 subfamily.</text>
</comment>
<gene>
    <name evidence="7" type="ORF">CTI12_AA194670</name>
</gene>
<dbReference type="AlphaFoldDB" id="A0A2U1P3Z4"/>
<keyword evidence="7" id="KW-0378">Hydrolase</keyword>
<name>A0A2U1P3Z4_ARTAN</name>
<sequence length="118" mass="13208">MNNLDADDYVFLEKFCLDKYRFSHGDVVIFSSPTSYNERSLKRIVAMEGDYISNVNGAIKVPEGHCWVEGDNSASSVDSRSFGAIPLGLIHGRVTHIIWPPQRIGKVDRRIPQDGLSL</sequence>
<dbReference type="GO" id="GO:0042720">
    <property type="term" value="C:mitochondrial inner membrane peptidase complex"/>
    <property type="evidence" value="ECO:0007669"/>
    <property type="project" value="InterPro"/>
</dbReference>
<dbReference type="Proteomes" id="UP000245207">
    <property type="component" value="Unassembled WGS sequence"/>
</dbReference>
<feature type="domain" description="Peptidase S26" evidence="6">
    <location>
        <begin position="55"/>
        <end position="99"/>
    </location>
</feature>
<accession>A0A2U1P3Z4</accession>
<organism evidence="7 8">
    <name type="scientific">Artemisia annua</name>
    <name type="common">Sweet wormwood</name>
    <dbReference type="NCBI Taxonomy" id="35608"/>
    <lineage>
        <taxon>Eukaryota</taxon>
        <taxon>Viridiplantae</taxon>
        <taxon>Streptophyta</taxon>
        <taxon>Embryophyta</taxon>
        <taxon>Tracheophyta</taxon>
        <taxon>Spermatophyta</taxon>
        <taxon>Magnoliopsida</taxon>
        <taxon>eudicotyledons</taxon>
        <taxon>Gunneridae</taxon>
        <taxon>Pentapetalae</taxon>
        <taxon>asterids</taxon>
        <taxon>campanulids</taxon>
        <taxon>Asterales</taxon>
        <taxon>Asteraceae</taxon>
        <taxon>Asteroideae</taxon>
        <taxon>Anthemideae</taxon>
        <taxon>Artemisiinae</taxon>
        <taxon>Artemisia</taxon>
    </lineage>
</organism>
<dbReference type="PRINTS" id="PR00727">
    <property type="entry name" value="LEADERPTASE"/>
</dbReference>
<dbReference type="InterPro" id="IPR019533">
    <property type="entry name" value="Peptidase_S26"/>
</dbReference>
<dbReference type="SUPFAM" id="SSF51306">
    <property type="entry name" value="LexA/Signal peptidase"/>
    <property type="match status" value="1"/>
</dbReference>
<evidence type="ECO:0000259" key="6">
    <source>
        <dbReference type="Pfam" id="PF10502"/>
    </source>
</evidence>
<dbReference type="GO" id="GO:0004252">
    <property type="term" value="F:serine-type endopeptidase activity"/>
    <property type="evidence" value="ECO:0007669"/>
    <property type="project" value="InterPro"/>
</dbReference>
<dbReference type="PANTHER" id="PTHR46041">
    <property type="entry name" value="MITOCHONDRIAL INNER MEMBRANE PROTEASE SUBUNIT 2"/>
    <property type="match status" value="1"/>
</dbReference>
<dbReference type="InterPro" id="IPR036286">
    <property type="entry name" value="LexA/Signal_pep-like_sf"/>
</dbReference>
<dbReference type="CDD" id="cd06530">
    <property type="entry name" value="S26_SPase_I"/>
    <property type="match status" value="1"/>
</dbReference>
<evidence type="ECO:0000256" key="2">
    <source>
        <dbReference type="ARBA" id="ARBA00007066"/>
    </source>
</evidence>
<dbReference type="Pfam" id="PF10502">
    <property type="entry name" value="Peptidase_S26"/>
    <property type="match status" value="1"/>
</dbReference>
<evidence type="ECO:0000256" key="4">
    <source>
        <dbReference type="ARBA" id="ARBA00022792"/>
    </source>
</evidence>
<keyword evidence="4" id="KW-0999">Mitochondrion inner membrane</keyword>
<dbReference type="GO" id="GO:0006627">
    <property type="term" value="P:protein processing involved in protein targeting to mitochondrion"/>
    <property type="evidence" value="ECO:0007669"/>
    <property type="project" value="InterPro"/>
</dbReference>
<keyword evidence="4" id="KW-0472">Membrane</keyword>
<evidence type="ECO:0000256" key="5">
    <source>
        <dbReference type="ARBA" id="ARBA00023128"/>
    </source>
</evidence>
<evidence type="ECO:0000313" key="8">
    <source>
        <dbReference type="Proteomes" id="UP000245207"/>
    </source>
</evidence>
<evidence type="ECO:0000256" key="1">
    <source>
        <dbReference type="ARBA" id="ARBA00004434"/>
    </source>
</evidence>
<protein>
    <recommendedName>
        <fullName evidence="3">Mitochondrial inner membrane protease subunit 2</fullName>
    </recommendedName>
</protein>
<evidence type="ECO:0000313" key="7">
    <source>
        <dbReference type="EMBL" id="PWA80493.1"/>
    </source>
</evidence>
<dbReference type="GO" id="GO:0006465">
    <property type="term" value="P:signal peptide processing"/>
    <property type="evidence" value="ECO:0007669"/>
    <property type="project" value="InterPro"/>
</dbReference>
<dbReference type="InterPro" id="IPR000223">
    <property type="entry name" value="Pept_S26A_signal_pept_1"/>
</dbReference>
<keyword evidence="5" id="KW-0496">Mitochondrion</keyword>
<evidence type="ECO:0000256" key="3">
    <source>
        <dbReference type="ARBA" id="ARBA00013650"/>
    </source>
</evidence>
<dbReference type="OrthoDB" id="9996127at2759"/>
<dbReference type="PANTHER" id="PTHR46041:SF4">
    <property type="entry name" value="MITOCHONDRIAL INNER MEMBRANE PROTEASE SUBUNIT 2"/>
    <property type="match status" value="1"/>
</dbReference>
<dbReference type="Gene3D" id="2.10.109.10">
    <property type="entry name" value="Umud Fragment, subunit A"/>
    <property type="match status" value="2"/>
</dbReference>
<dbReference type="InterPro" id="IPR037730">
    <property type="entry name" value="IMP2"/>
</dbReference>
<reference evidence="7 8" key="1">
    <citation type="journal article" date="2018" name="Mol. Plant">
        <title>The genome of Artemisia annua provides insight into the evolution of Asteraceae family and artemisinin biosynthesis.</title>
        <authorList>
            <person name="Shen Q."/>
            <person name="Zhang L."/>
            <person name="Liao Z."/>
            <person name="Wang S."/>
            <person name="Yan T."/>
            <person name="Shi P."/>
            <person name="Liu M."/>
            <person name="Fu X."/>
            <person name="Pan Q."/>
            <person name="Wang Y."/>
            <person name="Lv Z."/>
            <person name="Lu X."/>
            <person name="Zhang F."/>
            <person name="Jiang W."/>
            <person name="Ma Y."/>
            <person name="Chen M."/>
            <person name="Hao X."/>
            <person name="Li L."/>
            <person name="Tang Y."/>
            <person name="Lv G."/>
            <person name="Zhou Y."/>
            <person name="Sun X."/>
            <person name="Brodelius P.E."/>
            <person name="Rose J.K.C."/>
            <person name="Tang K."/>
        </authorList>
    </citation>
    <scope>NUCLEOTIDE SEQUENCE [LARGE SCALE GENOMIC DNA]</scope>
    <source>
        <strain evidence="8">cv. Huhao1</strain>
        <tissue evidence="7">Leaf</tissue>
    </source>
</reference>
<keyword evidence="8" id="KW-1185">Reference proteome</keyword>
<proteinExistence type="inferred from homology"/>